<reference evidence="10 11" key="1">
    <citation type="submission" date="2020-08" db="EMBL/GenBank/DDBJ databases">
        <title>Genomic Encyclopedia of Type Strains, Phase IV (KMG-IV): sequencing the most valuable type-strain genomes for metagenomic binning, comparative biology and taxonomic classification.</title>
        <authorList>
            <person name="Goeker M."/>
        </authorList>
    </citation>
    <scope>NUCLEOTIDE SEQUENCE [LARGE SCALE GENOMIC DNA]</scope>
    <source>
        <strain evidence="10 11">DSM 25966</strain>
    </source>
</reference>
<gene>
    <name evidence="10" type="ORF">GGR25_003890</name>
</gene>
<evidence type="ECO:0000256" key="7">
    <source>
        <dbReference type="ARBA" id="ARBA00023136"/>
    </source>
</evidence>
<keyword evidence="5 9" id="KW-0812">Transmembrane</keyword>
<dbReference type="InterPro" id="IPR006507">
    <property type="entry name" value="UPF0283"/>
</dbReference>
<feature type="transmembrane region" description="Helical" evidence="9">
    <location>
        <begin position="57"/>
        <end position="78"/>
    </location>
</feature>
<dbReference type="RefSeq" id="WP_183400491.1">
    <property type="nucleotide sequence ID" value="NZ_JACIDS010000005.1"/>
</dbReference>
<keyword evidence="11" id="KW-1185">Reference proteome</keyword>
<comment type="subcellular location">
    <subcellularLocation>
        <location evidence="1">Cell inner membrane</location>
        <topology evidence="1">Multi-pass membrane protein</topology>
    </subcellularLocation>
</comment>
<dbReference type="InterPro" id="IPR021147">
    <property type="entry name" value="DUF697"/>
</dbReference>
<evidence type="ECO:0000256" key="3">
    <source>
        <dbReference type="ARBA" id="ARBA00022475"/>
    </source>
</evidence>
<dbReference type="PANTHER" id="PTHR39342:SF1">
    <property type="entry name" value="UPF0283 MEMBRANE PROTEIN YCJF"/>
    <property type="match status" value="1"/>
</dbReference>
<name>A0A840AX57_9HYPH</name>
<comment type="similarity">
    <text evidence="2">Belongs to the UPF0283 family.</text>
</comment>
<dbReference type="AlphaFoldDB" id="A0A840AX57"/>
<protein>
    <submittedName>
        <fullName evidence="10">Putative membrane protein</fullName>
    </submittedName>
</protein>
<proteinExistence type="inferred from homology"/>
<evidence type="ECO:0000256" key="2">
    <source>
        <dbReference type="ARBA" id="ARBA00008255"/>
    </source>
</evidence>
<comment type="caution">
    <text evidence="10">The sequence shown here is derived from an EMBL/GenBank/DDBJ whole genome shotgun (WGS) entry which is preliminary data.</text>
</comment>
<organism evidence="10 11">
    <name type="scientific">Kaistia hirudinis</name>
    <dbReference type="NCBI Taxonomy" id="1293440"/>
    <lineage>
        <taxon>Bacteria</taxon>
        <taxon>Pseudomonadati</taxon>
        <taxon>Pseudomonadota</taxon>
        <taxon>Alphaproteobacteria</taxon>
        <taxon>Hyphomicrobiales</taxon>
        <taxon>Kaistiaceae</taxon>
        <taxon>Kaistia</taxon>
    </lineage>
</organism>
<keyword evidence="3" id="KW-1003">Cell membrane</keyword>
<accession>A0A840AX57</accession>
<dbReference type="PANTHER" id="PTHR39342">
    <property type="entry name" value="UPF0283 MEMBRANE PROTEIN YCJF"/>
    <property type="match status" value="1"/>
</dbReference>
<evidence type="ECO:0000256" key="6">
    <source>
        <dbReference type="ARBA" id="ARBA00022989"/>
    </source>
</evidence>
<dbReference type="GO" id="GO:0005886">
    <property type="term" value="C:plasma membrane"/>
    <property type="evidence" value="ECO:0007669"/>
    <property type="project" value="UniProtKB-SubCell"/>
</dbReference>
<evidence type="ECO:0000256" key="8">
    <source>
        <dbReference type="SAM" id="MobiDB-lite"/>
    </source>
</evidence>
<keyword evidence="7 9" id="KW-0472">Membrane</keyword>
<dbReference type="NCBIfam" id="TIGR01620">
    <property type="entry name" value="hyp_HI0043"/>
    <property type="match status" value="1"/>
</dbReference>
<evidence type="ECO:0000256" key="1">
    <source>
        <dbReference type="ARBA" id="ARBA00004429"/>
    </source>
</evidence>
<dbReference type="Pfam" id="PF05128">
    <property type="entry name" value="DUF697"/>
    <property type="match status" value="1"/>
</dbReference>
<evidence type="ECO:0000256" key="4">
    <source>
        <dbReference type="ARBA" id="ARBA00022519"/>
    </source>
</evidence>
<feature type="transmembrane region" description="Helical" evidence="9">
    <location>
        <begin position="90"/>
        <end position="111"/>
    </location>
</feature>
<keyword evidence="4" id="KW-0997">Cell inner membrane</keyword>
<evidence type="ECO:0000256" key="5">
    <source>
        <dbReference type="ARBA" id="ARBA00022692"/>
    </source>
</evidence>
<feature type="compositionally biased region" description="Basic and acidic residues" evidence="8">
    <location>
        <begin position="13"/>
        <end position="32"/>
    </location>
</feature>
<dbReference type="Proteomes" id="UP000553963">
    <property type="component" value="Unassembled WGS sequence"/>
</dbReference>
<feature type="region of interest" description="Disordered" evidence="8">
    <location>
        <begin position="1"/>
        <end position="32"/>
    </location>
</feature>
<evidence type="ECO:0000313" key="11">
    <source>
        <dbReference type="Proteomes" id="UP000553963"/>
    </source>
</evidence>
<evidence type="ECO:0000256" key="9">
    <source>
        <dbReference type="SAM" id="Phobius"/>
    </source>
</evidence>
<keyword evidence="6 9" id="KW-1133">Transmembrane helix</keyword>
<sequence>MSADNPRRPAAFRLDDIRVTDDPDAADRADDRPIVLREPDEAAIEAQLPQPRRPARWADLFFGAVGILVSLAIGLWVDQLVRDLFDRAEWLGWFALAAAGVALLAVLAIAIREIAGLVRLRHIERLRAQAVDAAARDDGKAARTVVRDLVSLYAARPDTAHGRAALERHSAEIIDGRDLIALGEHELMRNLDAAARTLVLASAKRVTVVTAISPRAAVDVIFVLVSALRLIRQLGQLYGGRPGTLGFLRLARTVIAHLAVTGGMAAGDSLVQQVLGHGIAARLSARLGEGVINGILTARVGIAAIDVCRPLPFRAEPAPSMTDFMAELTRLNAATKGRPVGD</sequence>
<evidence type="ECO:0000313" key="10">
    <source>
        <dbReference type="EMBL" id="MBB3932826.1"/>
    </source>
</evidence>
<dbReference type="EMBL" id="JACIDS010000005">
    <property type="protein sequence ID" value="MBB3932826.1"/>
    <property type="molecule type" value="Genomic_DNA"/>
</dbReference>